<reference evidence="2 3" key="1">
    <citation type="submission" date="2021-06" db="EMBL/GenBank/DDBJ databases">
        <title>Differences between aerobic and microaerobic xylene degrading microbial communities.</title>
        <authorList>
            <person name="Banerjee S."/>
            <person name="Tancsics A."/>
        </authorList>
    </citation>
    <scope>NUCLEOTIDE SEQUENCE [LARGE SCALE GENOMIC DNA]</scope>
    <source>
        <strain evidence="2 3">MAP12</strain>
    </source>
</reference>
<comment type="caution">
    <text evidence="2">The sequence shown here is derived from an EMBL/GenBank/DDBJ whole genome shotgun (WGS) entry which is preliminary data.</text>
</comment>
<feature type="chain" id="PRO_5047409078" evidence="1">
    <location>
        <begin position="25"/>
        <end position="452"/>
    </location>
</feature>
<evidence type="ECO:0000313" key="3">
    <source>
        <dbReference type="Proteomes" id="UP000813068"/>
    </source>
</evidence>
<name>A0ABS6MUV0_9GAMM</name>
<evidence type="ECO:0000313" key="2">
    <source>
        <dbReference type="EMBL" id="MBV2132535.1"/>
    </source>
</evidence>
<gene>
    <name evidence="2" type="ORF">KRX52_06915</name>
</gene>
<dbReference type="InterPro" id="IPR010752">
    <property type="entry name" value="DUF1329"/>
</dbReference>
<dbReference type="CDD" id="cd16329">
    <property type="entry name" value="LolA_like"/>
    <property type="match status" value="1"/>
</dbReference>
<evidence type="ECO:0000256" key="1">
    <source>
        <dbReference type="SAM" id="SignalP"/>
    </source>
</evidence>
<protein>
    <submittedName>
        <fullName evidence="2">DUF1329 domain-containing protein</fullName>
    </submittedName>
</protein>
<organism evidence="2 3">
    <name type="scientific">Geopseudomonas aromaticivorans</name>
    <dbReference type="NCBI Taxonomy" id="2849492"/>
    <lineage>
        <taxon>Bacteria</taxon>
        <taxon>Pseudomonadati</taxon>
        <taxon>Pseudomonadota</taxon>
        <taxon>Gammaproteobacteria</taxon>
        <taxon>Pseudomonadales</taxon>
        <taxon>Pseudomonadaceae</taxon>
        <taxon>Geopseudomonas</taxon>
    </lineage>
</organism>
<accession>A0ABS6MUV0</accession>
<keyword evidence="3" id="KW-1185">Reference proteome</keyword>
<keyword evidence="1" id="KW-0732">Signal</keyword>
<feature type="signal peptide" evidence="1">
    <location>
        <begin position="1"/>
        <end position="24"/>
    </location>
</feature>
<dbReference type="Pfam" id="PF07044">
    <property type="entry name" value="DUF1329"/>
    <property type="match status" value="1"/>
</dbReference>
<dbReference type="EMBL" id="JAHRGL010000016">
    <property type="protein sequence ID" value="MBV2132535.1"/>
    <property type="molecule type" value="Genomic_DNA"/>
</dbReference>
<sequence>MYKKATLGVVLVSIMLGVPQGALAAVSAEEAAKLRNGTLTPLGAERAGNADGSIPQWEGGITKPVPGNMLGDIPTQLFANEKPLFQVTARNMAEYDALLSGGTKALLQKYPDSFRLDVYPGHRTAAAPQVVYDNIAKNALDCSIKEGWDTIKGCIGGIPFPIPRSGVEVMWNHLLRVEAPAIDYRFRNIVGGADGVHTLATRNEIAFQYPPYYQGANAKDWSGEYAMFRYTTIEPPYKSGESLVARDSINGKYPRQAWQYMVGQRRVRRAPTVSYDTPDFVSSGANYFDEVQGFFGALDRYEWKLVGKKEMLIPYNTNGLLGAKVSEALDKHHLNPDHLRWERHRVWEVEATVAEGRRHAVPTRRYYIDEDTWAIALVDGFDKKGVLWRTTQGIPYVVPAIPATLLRTSVVFNLEGNTMSVVQMLNEEDFKVVSPKSESYFTGNAVAAEGVR</sequence>
<proteinExistence type="predicted"/>
<dbReference type="RefSeq" id="WP_217680923.1">
    <property type="nucleotide sequence ID" value="NZ_JAHRGL010000016.1"/>
</dbReference>
<dbReference type="Proteomes" id="UP000813068">
    <property type="component" value="Unassembled WGS sequence"/>
</dbReference>